<dbReference type="eggNOG" id="arCOG00762">
    <property type="taxonomic scope" value="Archaea"/>
</dbReference>
<proteinExistence type="predicted"/>
<dbReference type="InterPro" id="IPR026328">
    <property type="entry name" value="FmdE"/>
</dbReference>
<dbReference type="EC" id="1.2.99.5" evidence="2"/>
<organism evidence="2 3">
    <name type="scientific">Methanocella arvoryzae (strain DSM 22066 / NBRC 105507 / MRE50)</name>
    <dbReference type="NCBI Taxonomy" id="351160"/>
    <lineage>
        <taxon>Archaea</taxon>
        <taxon>Methanobacteriati</taxon>
        <taxon>Methanobacteriota</taxon>
        <taxon>Stenosarchaea group</taxon>
        <taxon>Methanomicrobia</taxon>
        <taxon>Methanocellales</taxon>
        <taxon>Methanocellaceae</taxon>
        <taxon>Methanocella</taxon>
    </lineage>
</organism>
<evidence type="ECO:0000313" key="2">
    <source>
        <dbReference type="EMBL" id="CAJ36667.1"/>
    </source>
</evidence>
<gene>
    <name evidence="2" type="primary">fwdE</name>
    <name evidence="2" type="ORF">RCIX1392</name>
</gene>
<feature type="domain" description="Formylmethanofuran dehydrogenase subunit E" evidence="1">
    <location>
        <begin position="22"/>
        <end position="159"/>
    </location>
</feature>
<dbReference type="PANTHER" id="PTHR39418:SF1">
    <property type="entry name" value="DEHYDROGENASE"/>
    <property type="match status" value="1"/>
</dbReference>
<dbReference type="OrthoDB" id="31120at2157"/>
<dbReference type="PANTHER" id="PTHR39418">
    <property type="entry name" value="DEHYDROGENASE-RELATED"/>
    <property type="match status" value="1"/>
</dbReference>
<dbReference type="EMBL" id="AM114193">
    <property type="protein sequence ID" value="CAJ36667.1"/>
    <property type="molecule type" value="Genomic_DNA"/>
</dbReference>
<dbReference type="SUPFAM" id="SSF143555">
    <property type="entry name" value="FwdE-like"/>
    <property type="match status" value="1"/>
</dbReference>
<reference evidence="2 3" key="1">
    <citation type="journal article" date="2006" name="Science">
        <title>Genome of rice cluster I archaea -- the key methane producers in the rice rhizosphere.</title>
        <authorList>
            <person name="Erkel C."/>
            <person name="Kube M."/>
            <person name="Reinhardt R."/>
            <person name="Liesack W."/>
        </authorList>
    </citation>
    <scope>NUCLEOTIDE SEQUENCE [LARGE SCALE GENOMIC DNA]</scope>
    <source>
        <strain evidence="3">DSM 22066 / NBRC 105507 / MRE50</strain>
    </source>
</reference>
<dbReference type="Gene3D" id="3.30.1330.130">
    <property type="match status" value="1"/>
</dbReference>
<dbReference type="PIRSF" id="PIRSF006578">
    <property type="entry name" value="FwdE"/>
    <property type="match status" value="1"/>
</dbReference>
<dbReference type="STRING" id="351160.RCIX1392"/>
<protein>
    <submittedName>
        <fullName evidence="2">Tungsten formylmethanofuran dehydrogenase,subunit E</fullName>
        <ecNumber evidence="2">1.2.99.5</ecNumber>
    </submittedName>
</protein>
<dbReference type="Pfam" id="PF02663">
    <property type="entry name" value="FmdE"/>
    <property type="match status" value="1"/>
</dbReference>
<accession>Q0W4M6</accession>
<dbReference type="KEGG" id="rci:RCIX1392"/>
<evidence type="ECO:0000259" key="1">
    <source>
        <dbReference type="Pfam" id="PF02663"/>
    </source>
</evidence>
<keyword evidence="2" id="KW-0560">Oxidoreductase</keyword>
<evidence type="ECO:0000313" key="3">
    <source>
        <dbReference type="Proteomes" id="UP000000663"/>
    </source>
</evidence>
<keyword evidence="3" id="KW-1185">Reference proteome</keyword>
<name>Q0W4M6_METAR</name>
<dbReference type="AlphaFoldDB" id="Q0W4M6"/>
<dbReference type="InterPro" id="IPR053194">
    <property type="entry name" value="tRNA_methyltr_O"/>
</dbReference>
<dbReference type="InterPro" id="IPR003814">
    <property type="entry name" value="FmdEsu_dom"/>
</dbReference>
<sequence>MGYQSDPEKSGLILPFSSAVKFHGHICPGLAIGYYASHIGMRWLHSHIGDDSEVMVMVENAGCAVDAVQVITGRTIGNGNLIVYDYGKQVYTFMIKGTGKGLRISLRPEYTLERIDPEIAALWEKTSAGEAKAGETVDLPRRVERICRAILETSGDVVFDIREVAIDFPGREPGAGNVICARCGEPVSSDKARKTIDGYYCQPCSQRN</sequence>
<dbReference type="GeneID" id="5145748"/>
<dbReference type="Proteomes" id="UP000000663">
    <property type="component" value="Chromosome"/>
</dbReference>
<dbReference type="GO" id="GO:0016491">
    <property type="term" value="F:oxidoreductase activity"/>
    <property type="evidence" value="ECO:0007669"/>
    <property type="project" value="UniProtKB-KW"/>
</dbReference>
<dbReference type="RefSeq" id="WP_012035884.1">
    <property type="nucleotide sequence ID" value="NC_009464.1"/>
</dbReference>